<evidence type="ECO:0000313" key="3">
    <source>
        <dbReference type="Proteomes" id="UP000606974"/>
    </source>
</evidence>
<proteinExistence type="predicted"/>
<name>A0A8H7AZS4_9EURO</name>
<dbReference type="Proteomes" id="UP000606974">
    <property type="component" value="Unassembled WGS sequence"/>
</dbReference>
<comment type="caution">
    <text evidence="2">The sequence shown here is derived from an EMBL/GenBank/DDBJ whole genome shotgun (WGS) entry which is preliminary data.</text>
</comment>
<feature type="signal peptide" evidence="1">
    <location>
        <begin position="1"/>
        <end position="18"/>
    </location>
</feature>
<keyword evidence="1" id="KW-0732">Signal</keyword>
<sequence length="171" mass="18977">MLISLFTLFLFSWTTVQTVLLTGNQYIAAFNSGSFTYLSLTALTTMLPSSPGSRDAQSLVDKYTGFIEAQLEEDPQPANKFSQVEQYGVASGDHSFILEDARFLNALVLKKGSFTKSQKKVLSDYVSRQINFIAPTLNTSEKYFPDVTDIFKSDLDSLVEVIKSTANELLS</sequence>
<gene>
    <name evidence="2" type="ORF">GJ744_004440</name>
</gene>
<feature type="chain" id="PRO_5034954771" evidence="1">
    <location>
        <begin position="19"/>
        <end position="171"/>
    </location>
</feature>
<evidence type="ECO:0000313" key="2">
    <source>
        <dbReference type="EMBL" id="KAF7514115.1"/>
    </source>
</evidence>
<dbReference type="EMBL" id="JAACFV010000002">
    <property type="protein sequence ID" value="KAF7514115.1"/>
    <property type="molecule type" value="Genomic_DNA"/>
</dbReference>
<organism evidence="2 3">
    <name type="scientific">Endocarpon pusillum</name>
    <dbReference type="NCBI Taxonomy" id="364733"/>
    <lineage>
        <taxon>Eukaryota</taxon>
        <taxon>Fungi</taxon>
        <taxon>Dikarya</taxon>
        <taxon>Ascomycota</taxon>
        <taxon>Pezizomycotina</taxon>
        <taxon>Eurotiomycetes</taxon>
        <taxon>Chaetothyriomycetidae</taxon>
        <taxon>Verrucariales</taxon>
        <taxon>Verrucariaceae</taxon>
        <taxon>Endocarpon</taxon>
    </lineage>
</organism>
<protein>
    <submittedName>
        <fullName evidence="2">Uncharacterized protein</fullName>
    </submittedName>
</protein>
<dbReference type="AlphaFoldDB" id="A0A8H7AZS4"/>
<evidence type="ECO:0000256" key="1">
    <source>
        <dbReference type="SAM" id="SignalP"/>
    </source>
</evidence>
<keyword evidence="3" id="KW-1185">Reference proteome</keyword>
<accession>A0A8H7AZS4</accession>
<reference evidence="2" key="1">
    <citation type="submission" date="2020-02" db="EMBL/GenBank/DDBJ databases">
        <authorList>
            <person name="Palmer J.M."/>
        </authorList>
    </citation>
    <scope>NUCLEOTIDE SEQUENCE</scope>
    <source>
        <strain evidence="2">EPUS1.4</strain>
        <tissue evidence="2">Thallus</tissue>
    </source>
</reference>